<feature type="compositionally biased region" description="Low complexity" evidence="1">
    <location>
        <begin position="203"/>
        <end position="223"/>
    </location>
</feature>
<protein>
    <submittedName>
        <fullName evidence="2">Uncharacterized protein</fullName>
    </submittedName>
</protein>
<feature type="compositionally biased region" description="Polar residues" evidence="1">
    <location>
        <begin position="1"/>
        <end position="17"/>
    </location>
</feature>
<gene>
    <name evidence="2" type="ORF">PsYK624_068870</name>
</gene>
<accession>A0A9P3G9F4</accession>
<feature type="region of interest" description="Disordered" evidence="1">
    <location>
        <begin position="49"/>
        <end position="142"/>
    </location>
</feature>
<dbReference type="EMBL" id="BPQB01000018">
    <property type="protein sequence ID" value="GJE90743.1"/>
    <property type="molecule type" value="Genomic_DNA"/>
</dbReference>
<proteinExistence type="predicted"/>
<sequence>MSTDIAMSRDSASSTPRASMLRAHDHRDVFAHRRSNGPLAIAKANSSDTDIFHFSPENGSTSIPGPSRTRPGDKPAYTVVLDSPPPRPVPRATSKGAVSKPPAGADARLSDDEATFKANAPVNATGSFAEPRTASWSPYPSARGKYPLDSIVGFDLQELLTNNPPTAPPGSAHPPARRAVQGSLPDPGAVIPKSASPPRFDNLPSPARRPSARRPTLTRTPPTAVVQRDPSSPPVPLFFPTGRQPPSAGPSSSGSAYSYGPYKLESRPAGR</sequence>
<evidence type="ECO:0000256" key="1">
    <source>
        <dbReference type="SAM" id="MobiDB-lite"/>
    </source>
</evidence>
<name>A0A9P3G9F4_9APHY</name>
<keyword evidence="3" id="KW-1185">Reference proteome</keyword>
<organism evidence="2 3">
    <name type="scientific">Phanerochaete sordida</name>
    <dbReference type="NCBI Taxonomy" id="48140"/>
    <lineage>
        <taxon>Eukaryota</taxon>
        <taxon>Fungi</taxon>
        <taxon>Dikarya</taxon>
        <taxon>Basidiomycota</taxon>
        <taxon>Agaricomycotina</taxon>
        <taxon>Agaricomycetes</taxon>
        <taxon>Polyporales</taxon>
        <taxon>Phanerochaetaceae</taxon>
        <taxon>Phanerochaete</taxon>
    </lineage>
</organism>
<evidence type="ECO:0000313" key="2">
    <source>
        <dbReference type="EMBL" id="GJE90743.1"/>
    </source>
</evidence>
<feature type="region of interest" description="Disordered" evidence="1">
    <location>
        <begin position="157"/>
        <end position="271"/>
    </location>
</feature>
<evidence type="ECO:0000313" key="3">
    <source>
        <dbReference type="Proteomes" id="UP000703269"/>
    </source>
</evidence>
<comment type="caution">
    <text evidence="2">The sequence shown here is derived from an EMBL/GenBank/DDBJ whole genome shotgun (WGS) entry which is preliminary data.</text>
</comment>
<feature type="compositionally biased region" description="Low complexity" evidence="1">
    <location>
        <begin position="245"/>
        <end position="262"/>
    </location>
</feature>
<feature type="region of interest" description="Disordered" evidence="1">
    <location>
        <begin position="1"/>
        <end position="24"/>
    </location>
</feature>
<dbReference type="Proteomes" id="UP000703269">
    <property type="component" value="Unassembled WGS sequence"/>
</dbReference>
<reference evidence="2 3" key="1">
    <citation type="submission" date="2021-08" db="EMBL/GenBank/DDBJ databases">
        <title>Draft Genome Sequence of Phanerochaete sordida strain YK-624.</title>
        <authorList>
            <person name="Mori T."/>
            <person name="Dohra H."/>
            <person name="Suzuki T."/>
            <person name="Kawagishi H."/>
            <person name="Hirai H."/>
        </authorList>
    </citation>
    <scope>NUCLEOTIDE SEQUENCE [LARGE SCALE GENOMIC DNA]</scope>
    <source>
        <strain evidence="2 3">YK-624</strain>
    </source>
</reference>
<dbReference type="AlphaFoldDB" id="A0A9P3G9F4"/>